<keyword evidence="1" id="KW-0175">Coiled coil</keyword>
<accession>A0A814LIL8</accession>
<evidence type="ECO:0000256" key="2">
    <source>
        <dbReference type="SAM" id="SignalP"/>
    </source>
</evidence>
<protein>
    <submittedName>
        <fullName evidence="3">Uncharacterized protein</fullName>
    </submittedName>
</protein>
<organism evidence="3 4">
    <name type="scientific">Rotaria magnacalcarata</name>
    <dbReference type="NCBI Taxonomy" id="392030"/>
    <lineage>
        <taxon>Eukaryota</taxon>
        <taxon>Metazoa</taxon>
        <taxon>Spiralia</taxon>
        <taxon>Gnathifera</taxon>
        <taxon>Rotifera</taxon>
        <taxon>Eurotatoria</taxon>
        <taxon>Bdelloidea</taxon>
        <taxon>Philodinida</taxon>
        <taxon>Philodinidae</taxon>
        <taxon>Rotaria</taxon>
    </lineage>
</organism>
<reference evidence="3" key="1">
    <citation type="submission" date="2021-02" db="EMBL/GenBank/DDBJ databases">
        <authorList>
            <person name="Nowell W R."/>
        </authorList>
    </citation>
    <scope>NUCLEOTIDE SEQUENCE</scope>
</reference>
<feature type="signal peptide" evidence="2">
    <location>
        <begin position="1"/>
        <end position="18"/>
    </location>
</feature>
<dbReference type="Proteomes" id="UP000663855">
    <property type="component" value="Unassembled WGS sequence"/>
</dbReference>
<dbReference type="AlphaFoldDB" id="A0A814LIL8"/>
<evidence type="ECO:0000313" key="4">
    <source>
        <dbReference type="Proteomes" id="UP000663855"/>
    </source>
</evidence>
<dbReference type="EMBL" id="CAJNOV010001558">
    <property type="protein sequence ID" value="CAF1066359.1"/>
    <property type="molecule type" value="Genomic_DNA"/>
</dbReference>
<sequence>MGYLSILIFLLAVTASVGQTNDMDWYRSQLNQLIIPPYTRAYSILQNDIIGRLLTINVVEIFDNQTEVSKLADKLSCSTSEVLTLLSAMMNNMNVLLTALDNKLIKIVAAVSAKQAEIEQSEMRRAIAHSSVVEAQNLVRNSENDLQNKQQVLTNVEAELSAANNKLERARRCRTLKIENTTEIINTTEAVDNSDAVDNSEAFNTTEEVNTTEATNTTEAVNGRFFRWIVRSFCSIVNYSGIRSVRNRRNRIRGTVDHARNELGRFRKLLADRRNLEATRMSELTQVQKQRNILQNSFTELQKQQVMTSAMNEQLKKVLGHIGSVFTPFSVFYEVLRSLVNFELLIGPLNDIAARIVNSSIGQIVNVQLISSGTITSMTTYLDRLRDKLVVMPFKFEENKAAICSSK</sequence>
<feature type="chain" id="PRO_5033053234" evidence="2">
    <location>
        <begin position="19"/>
        <end position="407"/>
    </location>
</feature>
<proteinExistence type="predicted"/>
<feature type="coiled-coil region" evidence="1">
    <location>
        <begin position="132"/>
        <end position="173"/>
    </location>
</feature>
<keyword evidence="2" id="KW-0732">Signal</keyword>
<comment type="caution">
    <text evidence="3">The sequence shown here is derived from an EMBL/GenBank/DDBJ whole genome shotgun (WGS) entry which is preliminary data.</text>
</comment>
<gene>
    <name evidence="3" type="ORF">CJN711_LOCUS5480</name>
</gene>
<evidence type="ECO:0000313" key="3">
    <source>
        <dbReference type="EMBL" id="CAF1066359.1"/>
    </source>
</evidence>
<name>A0A814LIL8_9BILA</name>
<evidence type="ECO:0000256" key="1">
    <source>
        <dbReference type="SAM" id="Coils"/>
    </source>
</evidence>